<organism evidence="2 3">
    <name type="scientific">Guyanagaster necrorhizus</name>
    <dbReference type="NCBI Taxonomy" id="856835"/>
    <lineage>
        <taxon>Eukaryota</taxon>
        <taxon>Fungi</taxon>
        <taxon>Dikarya</taxon>
        <taxon>Basidiomycota</taxon>
        <taxon>Agaricomycotina</taxon>
        <taxon>Agaricomycetes</taxon>
        <taxon>Agaricomycetidae</taxon>
        <taxon>Agaricales</taxon>
        <taxon>Marasmiineae</taxon>
        <taxon>Physalacriaceae</taxon>
        <taxon>Guyanagaster</taxon>
    </lineage>
</organism>
<accession>A0A9P7W6K3</accession>
<keyword evidence="1" id="KW-1133">Transmembrane helix</keyword>
<keyword evidence="1" id="KW-0472">Membrane</keyword>
<evidence type="ECO:0000256" key="1">
    <source>
        <dbReference type="SAM" id="Phobius"/>
    </source>
</evidence>
<name>A0A9P7W6K3_9AGAR</name>
<dbReference type="Proteomes" id="UP000812287">
    <property type="component" value="Unassembled WGS sequence"/>
</dbReference>
<sequence>MLTLNYYIRQLPDIISASVHAHIGNGQIPNTDVVLPFAFAFVIMVLMTFQALCALVLLSRSILAIPVTPTTNYSASTLPLPTIQTRCLSLHDWLRTRLYHLLS</sequence>
<dbReference type="AlphaFoldDB" id="A0A9P7W6K3"/>
<comment type="caution">
    <text evidence="2">The sequence shown here is derived from an EMBL/GenBank/DDBJ whole genome shotgun (WGS) entry which is preliminary data.</text>
</comment>
<reference evidence="2" key="1">
    <citation type="submission" date="2020-11" db="EMBL/GenBank/DDBJ databases">
        <title>Adaptations for nitrogen fixation in a non-lichenized fungal sporocarp promotes dispersal by wood-feeding termites.</title>
        <authorList>
            <consortium name="DOE Joint Genome Institute"/>
            <person name="Koch R.A."/>
            <person name="Yoon G."/>
            <person name="Arayal U."/>
            <person name="Lail K."/>
            <person name="Amirebrahimi M."/>
            <person name="Labutti K."/>
            <person name="Lipzen A."/>
            <person name="Riley R."/>
            <person name="Barry K."/>
            <person name="Henrissat B."/>
            <person name="Grigoriev I.V."/>
            <person name="Herr J.R."/>
            <person name="Aime M.C."/>
        </authorList>
    </citation>
    <scope>NUCLEOTIDE SEQUENCE</scope>
    <source>
        <strain evidence="2">MCA 3950</strain>
    </source>
</reference>
<evidence type="ECO:0000313" key="3">
    <source>
        <dbReference type="Proteomes" id="UP000812287"/>
    </source>
</evidence>
<gene>
    <name evidence="2" type="ORF">BT62DRAFT_999134</name>
</gene>
<evidence type="ECO:0000313" key="2">
    <source>
        <dbReference type="EMBL" id="KAG7453102.1"/>
    </source>
</evidence>
<keyword evidence="3" id="KW-1185">Reference proteome</keyword>
<feature type="transmembrane region" description="Helical" evidence="1">
    <location>
        <begin position="37"/>
        <end position="58"/>
    </location>
</feature>
<keyword evidence="1" id="KW-0812">Transmembrane</keyword>
<proteinExistence type="predicted"/>
<dbReference type="EMBL" id="MU250523">
    <property type="protein sequence ID" value="KAG7453102.1"/>
    <property type="molecule type" value="Genomic_DNA"/>
</dbReference>
<dbReference type="RefSeq" id="XP_043046602.1">
    <property type="nucleotide sequence ID" value="XM_043190775.1"/>
</dbReference>
<dbReference type="GeneID" id="66113072"/>
<protein>
    <submittedName>
        <fullName evidence="2">Uncharacterized protein</fullName>
    </submittedName>
</protein>